<sequence length="211" mass="23253">MDSDEFRSAIEETMSVELERLGSSKTLVALTDADLTVERVVRTVANSERAAADTFEAWADDEDHEGARKTFDALGSQERDHYDQVVALLEGDHDADDAAGGPMHERLRSLETATDRLGGVVGRSLVSDRMHLQVINFFVNESDERRADAFRDLRTETAAQGDRASSLLEDVCDGSGDWNRAQERAEDVIAVAYESYADSLDDLGLDPKPIC</sequence>
<dbReference type="RefSeq" id="WP_179262915.1">
    <property type="nucleotide sequence ID" value="NZ_CP058601.1"/>
</dbReference>
<accession>A0A7D5GUV4</accession>
<keyword evidence="2" id="KW-1185">Reference proteome</keyword>
<dbReference type="InterPro" id="IPR012347">
    <property type="entry name" value="Ferritin-like"/>
</dbReference>
<organism evidence="1 2">
    <name type="scientific">Natrinema halophilum</name>
    <dbReference type="NCBI Taxonomy" id="1699371"/>
    <lineage>
        <taxon>Archaea</taxon>
        <taxon>Methanobacteriati</taxon>
        <taxon>Methanobacteriota</taxon>
        <taxon>Stenosarchaea group</taxon>
        <taxon>Halobacteria</taxon>
        <taxon>Halobacteriales</taxon>
        <taxon>Natrialbaceae</taxon>
        <taxon>Natrinema</taxon>
    </lineage>
</organism>
<dbReference type="OrthoDB" id="188002at2157"/>
<dbReference type="InterPro" id="IPR009078">
    <property type="entry name" value="Ferritin-like_SF"/>
</dbReference>
<evidence type="ECO:0000313" key="2">
    <source>
        <dbReference type="Proteomes" id="UP000509241"/>
    </source>
</evidence>
<proteinExistence type="predicted"/>
<dbReference type="GeneID" id="56035028"/>
<gene>
    <name evidence="1" type="ORF">HYG82_17015</name>
</gene>
<dbReference type="KEGG" id="haly:HYG82_17015"/>
<protein>
    <submittedName>
        <fullName evidence="1">Rubrerythrin family protein</fullName>
    </submittedName>
</protein>
<dbReference type="EMBL" id="CP058601">
    <property type="protein sequence ID" value="QLG50426.1"/>
    <property type="molecule type" value="Genomic_DNA"/>
</dbReference>
<dbReference type="Gene3D" id="1.20.1260.10">
    <property type="match status" value="1"/>
</dbReference>
<evidence type="ECO:0000313" key="1">
    <source>
        <dbReference type="EMBL" id="QLG50426.1"/>
    </source>
</evidence>
<name>A0A7D5GUV4_9EURY</name>
<dbReference type="Proteomes" id="UP000509241">
    <property type="component" value="Chromosome"/>
</dbReference>
<dbReference type="SUPFAM" id="SSF47240">
    <property type="entry name" value="Ferritin-like"/>
    <property type="match status" value="1"/>
</dbReference>
<reference evidence="1 2" key="1">
    <citation type="submission" date="2020-07" db="EMBL/GenBank/DDBJ databases">
        <authorList>
            <person name="Cui H."/>
        </authorList>
    </citation>
    <scope>NUCLEOTIDE SEQUENCE [LARGE SCALE GENOMIC DNA]</scope>
    <source>
        <strain evidence="1 2">YPL8</strain>
    </source>
</reference>
<dbReference type="AlphaFoldDB" id="A0A7D5GUV4"/>